<feature type="region of interest" description="Disordered" evidence="1">
    <location>
        <begin position="165"/>
        <end position="199"/>
    </location>
</feature>
<protein>
    <submittedName>
        <fullName evidence="2">Alpha-and gamma-adaptin-binding protein p34</fullName>
    </submittedName>
</protein>
<organism evidence="2">
    <name type="scientific">Schistocephalus solidus</name>
    <name type="common">Tapeworm</name>
    <dbReference type="NCBI Taxonomy" id="70667"/>
    <lineage>
        <taxon>Eukaryota</taxon>
        <taxon>Metazoa</taxon>
        <taxon>Spiralia</taxon>
        <taxon>Lophotrochozoa</taxon>
        <taxon>Platyhelminthes</taxon>
        <taxon>Cestoda</taxon>
        <taxon>Eucestoda</taxon>
        <taxon>Diphyllobothriidea</taxon>
        <taxon>Diphyllobothriidae</taxon>
        <taxon>Schistocephalus</taxon>
    </lineage>
</organism>
<proteinExistence type="predicted"/>
<feature type="compositionally biased region" description="Polar residues" evidence="1">
    <location>
        <begin position="177"/>
        <end position="189"/>
    </location>
</feature>
<dbReference type="InterPro" id="IPR019341">
    <property type="entry name" value="Alpha/Gamma-adaptin-bd_p34"/>
</dbReference>
<evidence type="ECO:0000313" key="2">
    <source>
        <dbReference type="EMBL" id="JAP40946.1"/>
    </source>
</evidence>
<dbReference type="EMBL" id="GEEE01022279">
    <property type="protein sequence ID" value="JAP40946.1"/>
    <property type="molecule type" value="Transcribed_RNA"/>
</dbReference>
<name>A0A0X3P1B5_SCHSO</name>
<gene>
    <name evidence="2" type="primary">AAGAB</name>
    <name evidence="2" type="ORF">TR153368</name>
</gene>
<dbReference type="PANTHER" id="PTHR14659:SF1">
    <property type="entry name" value="ALPHA- AND GAMMA-ADAPTIN-BINDING PROTEIN P34"/>
    <property type="match status" value="1"/>
</dbReference>
<dbReference type="AlphaFoldDB" id="A0A0X3P1B5"/>
<reference evidence="2" key="1">
    <citation type="submission" date="2016-01" db="EMBL/GenBank/DDBJ databases">
        <title>Reference transcriptome for the parasite Schistocephalus solidus: insights into the molecular evolution of parasitism.</title>
        <authorList>
            <person name="Hebert F.O."/>
            <person name="Grambauer S."/>
            <person name="Barber I."/>
            <person name="Landry C.R."/>
            <person name="Aubin-Horth N."/>
        </authorList>
    </citation>
    <scope>NUCLEOTIDE SEQUENCE</scope>
</reference>
<dbReference type="Pfam" id="PF10199">
    <property type="entry name" value="Adaptin_binding"/>
    <property type="match status" value="1"/>
</dbReference>
<dbReference type="PANTHER" id="PTHR14659">
    <property type="entry name" value="ALPHA- AND GAMMA-ADAPTIN-BINDING PROTEIN P34"/>
    <property type="match status" value="1"/>
</dbReference>
<dbReference type="Gene3D" id="3.40.50.11960">
    <property type="match status" value="1"/>
</dbReference>
<accession>A0A0X3P1B5</accession>
<sequence length="254" mass="28421">MNPFVLILSTSAETLAMHVQKALLGDDQDRFIIDCKYYTAEVGVKAILSSEGEQETISVAEAIVVCFEFTQLDSWEAACHWQKKASDYGTPIRLLVCSQLPEDEEARSTVYKHALQNHFEVIELNPSAVDADAEEEFGLPRLRAALEAHQWPGLRLKAQNAVHSPAVESQHLKEPSLDSNGSKKLTSENQKSDRRQGSQEDFENLFSQLLELKSKAANMDVVGRRKLAEKVTLKFWRALDGDEDEVEGLSDEST</sequence>
<evidence type="ECO:0000256" key="1">
    <source>
        <dbReference type="SAM" id="MobiDB-lite"/>
    </source>
</evidence>